<gene>
    <name evidence="2" type="ORF">JF544_02995</name>
</gene>
<comment type="caution">
    <text evidence="2">The sequence shown here is derived from an EMBL/GenBank/DDBJ whole genome shotgun (WGS) entry which is preliminary data.</text>
</comment>
<evidence type="ECO:0008006" key="4">
    <source>
        <dbReference type="Google" id="ProtNLM"/>
    </source>
</evidence>
<keyword evidence="1" id="KW-0472">Membrane</keyword>
<keyword evidence="1" id="KW-1133">Transmembrane helix</keyword>
<sequence>MSETGVLGAGSILIGDLLVQGLFFLILAAAVVGVVSFVITSRKKKDRLDRIEEKLDLLIREWNHKE</sequence>
<keyword evidence="3" id="KW-1185">Reference proteome</keyword>
<feature type="transmembrane region" description="Helical" evidence="1">
    <location>
        <begin position="17"/>
        <end position="40"/>
    </location>
</feature>
<organism evidence="2 3">
    <name type="scientific">Halobacillus kuroshimensis</name>
    <dbReference type="NCBI Taxonomy" id="302481"/>
    <lineage>
        <taxon>Bacteria</taxon>
        <taxon>Bacillati</taxon>
        <taxon>Bacillota</taxon>
        <taxon>Bacilli</taxon>
        <taxon>Bacillales</taxon>
        <taxon>Bacillaceae</taxon>
        <taxon>Halobacillus</taxon>
    </lineage>
</organism>
<keyword evidence="1" id="KW-0812">Transmembrane</keyword>
<name>A0ABS3DS80_9BACI</name>
<reference evidence="2 3" key="1">
    <citation type="submission" date="2020-12" db="EMBL/GenBank/DDBJ databases">
        <title>Oil enriched cultivation method for isolating marine PHA-producing bacteria.</title>
        <authorList>
            <person name="Zheng W."/>
            <person name="Yu S."/>
            <person name="Huang Y."/>
        </authorList>
    </citation>
    <scope>NUCLEOTIDE SEQUENCE [LARGE SCALE GENOMIC DNA]</scope>
    <source>
        <strain evidence="2 3">SY-2-6</strain>
    </source>
</reference>
<evidence type="ECO:0000313" key="3">
    <source>
        <dbReference type="Proteomes" id="UP000663970"/>
    </source>
</evidence>
<dbReference type="Proteomes" id="UP000663970">
    <property type="component" value="Unassembled WGS sequence"/>
</dbReference>
<protein>
    <recommendedName>
        <fullName evidence="4">DUF4083 domain-containing protein</fullName>
    </recommendedName>
</protein>
<dbReference type="EMBL" id="JAEKJY010000001">
    <property type="protein sequence ID" value="MBN8234193.1"/>
    <property type="molecule type" value="Genomic_DNA"/>
</dbReference>
<evidence type="ECO:0000256" key="1">
    <source>
        <dbReference type="SAM" id="Phobius"/>
    </source>
</evidence>
<dbReference type="RefSeq" id="WP_027953973.1">
    <property type="nucleotide sequence ID" value="NZ_JAEKJY010000001.1"/>
</dbReference>
<proteinExistence type="predicted"/>
<accession>A0ABS3DS80</accession>
<evidence type="ECO:0000313" key="2">
    <source>
        <dbReference type="EMBL" id="MBN8234193.1"/>
    </source>
</evidence>